<sequence>MLSLDPSYPAVWRTASSLQFGADPVALLDDPQPWQLRMVRELERGVPDASFVPFARALGAPSDDAATRLLIRLRRALTTGPAVRRAVSLHRDQAVTEAQSDLVARGLTAAGFDAAVRHPFDPIDEPDQDAAAVVFVVPRVVPPGAAAALMASDIPHLPVVLTGPGADVGPFVQPGDTACLACVAAHHRDADPAWPTVAAQLIGRAVDVEPAVLWEAGMVAGRLIDERARRRLARTRSVALRSGSLHRDVRTHRPHAECRCRSLAGTATAAAPVTLAPTSPTAFARPA</sequence>
<proteinExistence type="predicted"/>
<evidence type="ECO:0008006" key="3">
    <source>
        <dbReference type="Google" id="ProtNLM"/>
    </source>
</evidence>
<protein>
    <recommendedName>
        <fullName evidence="3">Bacteriocin biosynthesis cyclodehydratase domain-containing protein</fullName>
    </recommendedName>
</protein>
<evidence type="ECO:0000313" key="2">
    <source>
        <dbReference type="Proteomes" id="UP000320235"/>
    </source>
</evidence>
<dbReference type="Gene3D" id="3.40.50.720">
    <property type="entry name" value="NAD(P)-binding Rossmann-like Domain"/>
    <property type="match status" value="1"/>
</dbReference>
<keyword evidence="2" id="KW-1185">Reference proteome</keyword>
<organism evidence="1 2">
    <name type="scientific">Microbacterium kyungheense</name>
    <dbReference type="NCBI Taxonomy" id="1263636"/>
    <lineage>
        <taxon>Bacteria</taxon>
        <taxon>Bacillati</taxon>
        <taxon>Actinomycetota</taxon>
        <taxon>Actinomycetes</taxon>
        <taxon>Micrococcales</taxon>
        <taxon>Microbacteriaceae</taxon>
        <taxon>Microbacterium</taxon>
    </lineage>
</organism>
<comment type="caution">
    <text evidence="1">The sequence shown here is derived from an EMBL/GenBank/DDBJ whole genome shotgun (WGS) entry which is preliminary data.</text>
</comment>
<dbReference type="AlphaFoldDB" id="A0A543F1Y7"/>
<evidence type="ECO:0000313" key="1">
    <source>
        <dbReference type="EMBL" id="TQM27851.1"/>
    </source>
</evidence>
<reference evidence="1 2" key="1">
    <citation type="submission" date="2019-06" db="EMBL/GenBank/DDBJ databases">
        <title>Sequencing the genomes of 1000 actinobacteria strains.</title>
        <authorList>
            <person name="Klenk H.-P."/>
        </authorList>
    </citation>
    <scope>NUCLEOTIDE SEQUENCE [LARGE SCALE GENOMIC DNA]</scope>
    <source>
        <strain evidence="1 2">DSM 105492</strain>
    </source>
</reference>
<dbReference type="EMBL" id="VFPE01000002">
    <property type="protein sequence ID" value="TQM27851.1"/>
    <property type="molecule type" value="Genomic_DNA"/>
</dbReference>
<accession>A0A543F1Y7</accession>
<dbReference type="Proteomes" id="UP000320235">
    <property type="component" value="Unassembled WGS sequence"/>
</dbReference>
<gene>
    <name evidence="1" type="ORF">FB391_1882</name>
</gene>
<name>A0A543F1Y7_9MICO</name>